<dbReference type="PANTHER" id="PTHR24346">
    <property type="entry name" value="MAP/MICROTUBULE AFFINITY-REGULATING KINASE"/>
    <property type="match status" value="1"/>
</dbReference>
<gene>
    <name evidence="6" type="ORF">O3P69_010097</name>
</gene>
<organism evidence="6 7">
    <name type="scientific">Scylla paramamosain</name>
    <name type="common">Mud crab</name>
    <dbReference type="NCBI Taxonomy" id="85552"/>
    <lineage>
        <taxon>Eukaryota</taxon>
        <taxon>Metazoa</taxon>
        <taxon>Ecdysozoa</taxon>
        <taxon>Arthropoda</taxon>
        <taxon>Crustacea</taxon>
        <taxon>Multicrustacea</taxon>
        <taxon>Malacostraca</taxon>
        <taxon>Eumalacostraca</taxon>
        <taxon>Eucarida</taxon>
        <taxon>Decapoda</taxon>
        <taxon>Pleocyemata</taxon>
        <taxon>Brachyura</taxon>
        <taxon>Eubrachyura</taxon>
        <taxon>Portunoidea</taxon>
        <taxon>Portunidae</taxon>
        <taxon>Portuninae</taxon>
        <taxon>Scylla</taxon>
    </lineage>
</organism>
<keyword evidence="2 3" id="KW-0067">ATP-binding</keyword>
<proteinExistence type="predicted"/>
<evidence type="ECO:0000259" key="5">
    <source>
        <dbReference type="PROSITE" id="PS50011"/>
    </source>
</evidence>
<dbReference type="Gene3D" id="3.30.200.20">
    <property type="entry name" value="Phosphorylase Kinase, domain 1"/>
    <property type="match status" value="1"/>
</dbReference>
<name>A0AAW0SQ71_SCYPA</name>
<feature type="compositionally biased region" description="Low complexity" evidence="4">
    <location>
        <begin position="356"/>
        <end position="370"/>
    </location>
</feature>
<dbReference type="Pfam" id="PF00069">
    <property type="entry name" value="Pkinase"/>
    <property type="match status" value="1"/>
</dbReference>
<protein>
    <recommendedName>
        <fullName evidence="5">Protein kinase domain-containing protein</fullName>
    </recommendedName>
</protein>
<dbReference type="AlphaFoldDB" id="A0AAW0SQ71"/>
<dbReference type="InterPro" id="IPR017441">
    <property type="entry name" value="Protein_kinase_ATP_BS"/>
</dbReference>
<feature type="region of interest" description="Disordered" evidence="4">
    <location>
        <begin position="512"/>
        <end position="533"/>
    </location>
</feature>
<dbReference type="GO" id="GO:0005634">
    <property type="term" value="C:nucleus"/>
    <property type="evidence" value="ECO:0007669"/>
    <property type="project" value="TreeGrafter"/>
</dbReference>
<dbReference type="SMART" id="SM00220">
    <property type="entry name" value="S_TKc"/>
    <property type="match status" value="1"/>
</dbReference>
<dbReference type="InterPro" id="IPR008271">
    <property type="entry name" value="Ser/Thr_kinase_AS"/>
</dbReference>
<evidence type="ECO:0000313" key="7">
    <source>
        <dbReference type="Proteomes" id="UP001487740"/>
    </source>
</evidence>
<feature type="binding site" evidence="3">
    <location>
        <position position="867"/>
    </location>
    <ligand>
        <name>ATP</name>
        <dbReference type="ChEBI" id="CHEBI:30616"/>
    </ligand>
</feature>
<feature type="region of interest" description="Disordered" evidence="4">
    <location>
        <begin position="546"/>
        <end position="567"/>
    </location>
</feature>
<feature type="compositionally biased region" description="Basic residues" evidence="4">
    <location>
        <begin position="84"/>
        <end position="97"/>
    </location>
</feature>
<evidence type="ECO:0000256" key="4">
    <source>
        <dbReference type="SAM" id="MobiDB-lite"/>
    </source>
</evidence>
<feature type="region of interest" description="Disordered" evidence="4">
    <location>
        <begin position="77"/>
        <end position="97"/>
    </location>
</feature>
<dbReference type="SMART" id="SM00091">
    <property type="entry name" value="PAS"/>
    <property type="match status" value="2"/>
</dbReference>
<dbReference type="GO" id="GO:0005829">
    <property type="term" value="C:cytosol"/>
    <property type="evidence" value="ECO:0007669"/>
    <property type="project" value="TreeGrafter"/>
</dbReference>
<reference evidence="6 7" key="1">
    <citation type="submission" date="2023-03" db="EMBL/GenBank/DDBJ databases">
        <title>High-quality genome of Scylla paramamosain provides insights in environmental adaptation.</title>
        <authorList>
            <person name="Zhang L."/>
        </authorList>
    </citation>
    <scope>NUCLEOTIDE SEQUENCE [LARGE SCALE GENOMIC DNA]</scope>
    <source>
        <strain evidence="6">LZ_2023a</strain>
        <tissue evidence="6">Muscle</tissue>
    </source>
</reference>
<feature type="compositionally biased region" description="Basic and acidic residues" evidence="4">
    <location>
        <begin position="735"/>
        <end position="748"/>
    </location>
</feature>
<feature type="compositionally biased region" description="Low complexity" evidence="4">
    <location>
        <begin position="549"/>
        <end position="563"/>
    </location>
</feature>
<dbReference type="GO" id="GO:0004674">
    <property type="term" value="F:protein serine/threonine kinase activity"/>
    <property type="evidence" value="ECO:0007669"/>
    <property type="project" value="TreeGrafter"/>
</dbReference>
<dbReference type="GO" id="GO:0045719">
    <property type="term" value="P:negative regulation of glycogen biosynthetic process"/>
    <property type="evidence" value="ECO:0007669"/>
    <property type="project" value="TreeGrafter"/>
</dbReference>
<dbReference type="PROSITE" id="PS00108">
    <property type="entry name" value="PROTEIN_KINASE_ST"/>
    <property type="match status" value="1"/>
</dbReference>
<evidence type="ECO:0000313" key="6">
    <source>
        <dbReference type="EMBL" id="KAK8376917.1"/>
    </source>
</evidence>
<feature type="compositionally biased region" description="Basic and acidic residues" evidence="4">
    <location>
        <begin position="521"/>
        <end position="533"/>
    </location>
</feature>
<dbReference type="InterPro" id="IPR000014">
    <property type="entry name" value="PAS"/>
</dbReference>
<dbReference type="PROSITE" id="PS50011">
    <property type="entry name" value="PROTEIN_KINASE_DOM"/>
    <property type="match status" value="1"/>
</dbReference>
<dbReference type="CDD" id="cd00130">
    <property type="entry name" value="PAS"/>
    <property type="match status" value="1"/>
</dbReference>
<accession>A0AAW0SQ71</accession>
<keyword evidence="1 3" id="KW-0547">Nucleotide-binding</keyword>
<dbReference type="InterPro" id="IPR011009">
    <property type="entry name" value="Kinase-like_dom_sf"/>
</dbReference>
<evidence type="ECO:0000256" key="3">
    <source>
        <dbReference type="PROSITE-ProRule" id="PRU10141"/>
    </source>
</evidence>
<dbReference type="InterPro" id="IPR000719">
    <property type="entry name" value="Prot_kinase_dom"/>
</dbReference>
<dbReference type="PROSITE" id="PS00107">
    <property type="entry name" value="PROTEIN_KINASE_ATP"/>
    <property type="match status" value="1"/>
</dbReference>
<comment type="caution">
    <text evidence="6">The sequence shown here is derived from an EMBL/GenBank/DDBJ whole genome shotgun (WGS) entry which is preliminary data.</text>
</comment>
<dbReference type="Proteomes" id="UP001487740">
    <property type="component" value="Unassembled WGS sequence"/>
</dbReference>
<feature type="region of interest" description="Disordered" evidence="4">
    <location>
        <begin position="735"/>
        <end position="829"/>
    </location>
</feature>
<evidence type="ECO:0000256" key="2">
    <source>
        <dbReference type="ARBA" id="ARBA00022840"/>
    </source>
</evidence>
<feature type="compositionally biased region" description="Acidic residues" evidence="4">
    <location>
        <begin position="818"/>
        <end position="829"/>
    </location>
</feature>
<feature type="domain" description="Protein kinase" evidence="5">
    <location>
        <begin position="834"/>
        <end position="1040"/>
    </location>
</feature>
<dbReference type="GO" id="GO:0005524">
    <property type="term" value="F:ATP binding"/>
    <property type="evidence" value="ECO:0007669"/>
    <property type="project" value="UniProtKB-UniRule"/>
</dbReference>
<feature type="compositionally biased region" description="Acidic residues" evidence="4">
    <location>
        <begin position="757"/>
        <end position="768"/>
    </location>
</feature>
<dbReference type="PANTHER" id="PTHR24346:SF51">
    <property type="entry name" value="PAS DOMAIN-CONTAINING SERINE_THREONINE-PROTEIN KINASE"/>
    <property type="match status" value="1"/>
</dbReference>
<feature type="region of interest" description="Disordered" evidence="4">
    <location>
        <begin position="346"/>
        <end position="370"/>
    </location>
</feature>
<dbReference type="GO" id="GO:0035556">
    <property type="term" value="P:intracellular signal transduction"/>
    <property type="evidence" value="ECO:0007669"/>
    <property type="project" value="TreeGrafter"/>
</dbReference>
<dbReference type="SUPFAM" id="SSF56112">
    <property type="entry name" value="Protein kinase-like (PK-like)"/>
    <property type="match status" value="1"/>
</dbReference>
<dbReference type="Gene3D" id="1.10.510.10">
    <property type="entry name" value="Transferase(Phosphotransferase) domain 1"/>
    <property type="match status" value="1"/>
</dbReference>
<evidence type="ECO:0000256" key="1">
    <source>
        <dbReference type="ARBA" id="ARBA00022741"/>
    </source>
</evidence>
<sequence>MFGVKRERLNFSFGTPTGSTKGRQGLLSWRGRDLRGPCSPAASASPYKAYTPFFGTPGYPSPLDRVRLRKAVSPQCGHASFSHLPRRHHRTSPRSLHHAASLPRLTAMTGDGLHSFSFSPGLAKGSFSIGHRDSHCSASPGHWLFRTFVGGGGDGGHSSPLPSSVLNPNKAIFTLNASSRILTANDMCSLLLGESEEKLCGGSRRLSDFISCPVTARYLASLAPDATPIPEEVPLDSLMPPASPGFDAADGKGAVIFSGRVVSVETSENGSQLCSLWLKGLPREAGQEQRWMAVLEPIEVTQAKATVDYIGTILDSDEAFRALFSFPDTVIISHLENIHNLIPSLQLPSPPPAPPSSSSSSSSSSSVPPSVLPVELEQQQCTGVSVEGSSTFPLCVQLSHHHPQPHSHTSHTPALNLDISVFSNISGLVVLDSSGNISDYNYNFTRYLFGYGHGELDGQSISLIIPSIFEDMGQVQELGCEEEVSTGSYWQEEDEDEEDEEELEVEVEVELVEEEQEEDKEMQKENKQKGEQHTKITQLIMDQNIKPSNNNTTAATTTTTTTASHSQAMRDITNSLNAADLKPQPQPQQQCLYNTWVEEKSGDENKMNKMPVSALITSTPSAKECITSRPPADPIEQGTFFGVGRHKDGSDLRVIYQIRRVVLDTLEEEEEDEEEMKERKGDTGGGGTGTVFYYMWILNDRDGMVDDAPSTLDLTRTSLHDTTELSLGHAITREAQEQKQQQKEEEHKQKSKKKEVEEEDEELGDETVDSSYCPSFTSSSECGGEGEHSHTCTDGSSGAEYSLNHSRRGGRHSSSSAPEEEKDVPEEGEFSQHYQILKQIGKGAFGCVKLSYRCSDSLLVVTKFIKKSKVYRDSWVDDMVLERRVPLEVSLLMSLDHPNIVTVLDVFENDKYFQLVMEKLGSGMDLFEFIDRNPKLDEFLAAHIFRQIVAALTYLHSLNIVHRDVKDENVIMDNRFHVKLIDFGSSAFTARAKEFSQFAGTVEYCSPEVLMGNKYTGYEVEVWSLGVTLYTFDVLGEPFL</sequence>
<keyword evidence="7" id="KW-1185">Reference proteome</keyword>
<dbReference type="EMBL" id="JARAKH010000048">
    <property type="protein sequence ID" value="KAK8376917.1"/>
    <property type="molecule type" value="Genomic_DNA"/>
</dbReference>